<accession>A0A840BHR1</accession>
<keyword evidence="10" id="KW-0969">Cilium</keyword>
<feature type="domain" description="Flagellar hook protein FlgE/F/G-like D1" evidence="9">
    <location>
        <begin position="84"/>
        <end position="143"/>
    </location>
</feature>
<dbReference type="GO" id="GO:0009425">
    <property type="term" value="C:bacterial-type flagellum basal body"/>
    <property type="evidence" value="ECO:0007669"/>
    <property type="project" value="UniProtKB-SubCell"/>
</dbReference>
<dbReference type="InterPro" id="IPR037058">
    <property type="entry name" value="Falgellar_hook_FlgE_sf"/>
</dbReference>
<dbReference type="PANTHER" id="PTHR30435:SF1">
    <property type="entry name" value="FLAGELLAR HOOK PROTEIN FLGE"/>
    <property type="match status" value="1"/>
</dbReference>
<evidence type="ECO:0000256" key="5">
    <source>
        <dbReference type="RuleBase" id="RU362116"/>
    </source>
</evidence>
<dbReference type="PANTHER" id="PTHR30435">
    <property type="entry name" value="FLAGELLAR PROTEIN"/>
    <property type="match status" value="1"/>
</dbReference>
<reference evidence="10 11" key="1">
    <citation type="submission" date="2020-08" db="EMBL/GenBank/DDBJ databases">
        <title>Genomic Encyclopedia of Type Strains, Phase IV (KMG-IV): sequencing the most valuable type-strain genomes for metagenomic binning, comparative biology and taxonomic classification.</title>
        <authorList>
            <person name="Goeker M."/>
        </authorList>
    </citation>
    <scope>NUCLEOTIDE SEQUENCE [LARGE SCALE GENOMIC DNA]</scope>
    <source>
        <strain evidence="10 11">DSM 106739</strain>
    </source>
</reference>
<dbReference type="Pfam" id="PF06429">
    <property type="entry name" value="Flg_bbr_C"/>
    <property type="match status" value="1"/>
</dbReference>
<comment type="similarity">
    <text evidence="2 5">Belongs to the flagella basal body rod proteins family.</text>
</comment>
<keyword evidence="4 5" id="KW-0975">Bacterial flagellum</keyword>
<dbReference type="Pfam" id="PF22692">
    <property type="entry name" value="LlgE_F_G_D1"/>
    <property type="match status" value="1"/>
</dbReference>
<name>A0A840BHR1_9RHOO</name>
<comment type="subcellular location">
    <subcellularLocation>
        <location evidence="1 5">Bacterial flagellum basal body</location>
    </subcellularLocation>
</comment>
<dbReference type="AlphaFoldDB" id="A0A840BHR1"/>
<proteinExistence type="inferred from homology"/>
<feature type="domain" description="Flagellar hook protein FlgE D2" evidence="8">
    <location>
        <begin position="163"/>
        <end position="292"/>
    </location>
</feature>
<feature type="domain" description="Flagellar basal body rod protein N-terminal" evidence="6">
    <location>
        <begin position="6"/>
        <end position="33"/>
    </location>
</feature>
<dbReference type="GO" id="GO:0071978">
    <property type="term" value="P:bacterial-type flagellum-dependent swarming motility"/>
    <property type="evidence" value="ECO:0007669"/>
    <property type="project" value="TreeGrafter"/>
</dbReference>
<evidence type="ECO:0000256" key="1">
    <source>
        <dbReference type="ARBA" id="ARBA00004117"/>
    </source>
</evidence>
<dbReference type="GO" id="GO:0005829">
    <property type="term" value="C:cytosol"/>
    <property type="evidence" value="ECO:0007669"/>
    <property type="project" value="TreeGrafter"/>
</dbReference>
<dbReference type="InterPro" id="IPR011491">
    <property type="entry name" value="FlgE_D2"/>
</dbReference>
<evidence type="ECO:0000259" key="6">
    <source>
        <dbReference type="Pfam" id="PF00460"/>
    </source>
</evidence>
<dbReference type="RefSeq" id="WP_183631429.1">
    <property type="nucleotide sequence ID" value="NZ_BAABLE010000011.1"/>
</dbReference>
<evidence type="ECO:0000256" key="3">
    <source>
        <dbReference type="ARBA" id="ARBA00019015"/>
    </source>
</evidence>
<dbReference type="Pfam" id="PF07559">
    <property type="entry name" value="FlgE_D2"/>
    <property type="match status" value="1"/>
</dbReference>
<dbReference type="GO" id="GO:0009424">
    <property type="term" value="C:bacterial-type flagellum hook"/>
    <property type="evidence" value="ECO:0007669"/>
    <property type="project" value="TreeGrafter"/>
</dbReference>
<evidence type="ECO:0000256" key="4">
    <source>
        <dbReference type="ARBA" id="ARBA00023143"/>
    </source>
</evidence>
<feature type="domain" description="Flagellar basal-body/hook protein C-terminal" evidence="7">
    <location>
        <begin position="365"/>
        <end position="410"/>
    </location>
</feature>
<dbReference type="SUPFAM" id="SSF117143">
    <property type="entry name" value="Flagellar hook protein flgE"/>
    <property type="match status" value="1"/>
</dbReference>
<sequence>MAFQQGLSGLNGASKAIDVISNNVANGSTIGFKSSQTKFNDVYAAALNGAAAGVQVGIGVNVGAVSQLFSQGNITPTGNPLDLAINGNGFFRVQQPAGAVAYTRNGQFEIDKNGYVVNAAGYRLQGYPANALGVILPATPQDIFLNTSDLQPKPTTSAKVGLNLDSRQTVPTVPFVSTAAAPLPDPLSYNSSTSISIYDSLGNPHIYTMYFVKTGGGTWDMHTSVDGAATTGPTALAFDTSGALTTTMPLTVTATFAPTFGSATPLTFELDFTGSSQYGSAFGINRQVQDGYASGRLSGITIAQDGTIQGRYSNGQSKILGQTVLASFANPNGLLSLGQNLWSESPESGQPLVGSPGSGSLGLVQAGSVEESNVDLTGALVDLITQQRSYQANSQSIKTQDQILQTLVNLR</sequence>
<dbReference type="Pfam" id="PF00460">
    <property type="entry name" value="Flg_bb_rod"/>
    <property type="match status" value="1"/>
</dbReference>
<dbReference type="InterPro" id="IPR010930">
    <property type="entry name" value="Flg_bb/hook_C_dom"/>
</dbReference>
<dbReference type="InterPro" id="IPR037925">
    <property type="entry name" value="FlgE/F/G-like"/>
</dbReference>
<dbReference type="Proteomes" id="UP000561045">
    <property type="component" value="Unassembled WGS sequence"/>
</dbReference>
<dbReference type="InterPro" id="IPR019776">
    <property type="entry name" value="Flagellar_basal_body_rod_CS"/>
</dbReference>
<dbReference type="InterPro" id="IPR053967">
    <property type="entry name" value="LlgE_F_G-like_D1"/>
</dbReference>
<evidence type="ECO:0000259" key="9">
    <source>
        <dbReference type="Pfam" id="PF22692"/>
    </source>
</evidence>
<evidence type="ECO:0000259" key="7">
    <source>
        <dbReference type="Pfam" id="PF06429"/>
    </source>
</evidence>
<evidence type="ECO:0000313" key="11">
    <source>
        <dbReference type="Proteomes" id="UP000561045"/>
    </source>
</evidence>
<dbReference type="NCBIfam" id="NF004238">
    <property type="entry name" value="PRK05682.1-1"/>
    <property type="match status" value="1"/>
</dbReference>
<gene>
    <name evidence="10" type="ORF">GGR36_000440</name>
</gene>
<protein>
    <recommendedName>
        <fullName evidence="3 5">Flagellar hook protein FlgE</fullName>
    </recommendedName>
</protein>
<dbReference type="EMBL" id="JACIET010000001">
    <property type="protein sequence ID" value="MBB4011132.1"/>
    <property type="molecule type" value="Genomic_DNA"/>
</dbReference>
<organism evidence="10 11">
    <name type="scientific">Niveibacterium umoris</name>
    <dbReference type="NCBI Taxonomy" id="1193620"/>
    <lineage>
        <taxon>Bacteria</taxon>
        <taxon>Pseudomonadati</taxon>
        <taxon>Pseudomonadota</taxon>
        <taxon>Betaproteobacteria</taxon>
        <taxon>Rhodocyclales</taxon>
        <taxon>Rhodocyclaceae</taxon>
        <taxon>Niveibacterium</taxon>
    </lineage>
</organism>
<dbReference type="PROSITE" id="PS00588">
    <property type="entry name" value="FLAGELLA_BB_ROD"/>
    <property type="match status" value="1"/>
</dbReference>
<evidence type="ECO:0000259" key="8">
    <source>
        <dbReference type="Pfam" id="PF07559"/>
    </source>
</evidence>
<keyword evidence="10" id="KW-0282">Flagellum</keyword>
<evidence type="ECO:0000256" key="2">
    <source>
        <dbReference type="ARBA" id="ARBA00009677"/>
    </source>
</evidence>
<evidence type="ECO:0000313" key="10">
    <source>
        <dbReference type="EMBL" id="MBB4011132.1"/>
    </source>
</evidence>
<dbReference type="InterPro" id="IPR001444">
    <property type="entry name" value="Flag_bb_rod_N"/>
</dbReference>
<keyword evidence="11" id="KW-1185">Reference proteome</keyword>
<comment type="function">
    <text evidence="5">A flexible structure which links the flagellar filament to the drive apparatus in the basal body.</text>
</comment>
<keyword evidence="10" id="KW-0966">Cell projection</keyword>
<dbReference type="Gene3D" id="2.60.98.20">
    <property type="entry name" value="Flagellar hook protein FlgE"/>
    <property type="match status" value="1"/>
</dbReference>
<dbReference type="InterPro" id="IPR020013">
    <property type="entry name" value="Flagellar_FlgE/F/G"/>
</dbReference>
<comment type="caution">
    <text evidence="10">The sequence shown here is derived from an EMBL/GenBank/DDBJ whole genome shotgun (WGS) entry which is preliminary data.</text>
</comment>
<dbReference type="NCBIfam" id="TIGR03506">
    <property type="entry name" value="FlgEFG_subfam"/>
    <property type="match status" value="1"/>
</dbReference>